<feature type="coiled-coil region" evidence="1">
    <location>
        <begin position="899"/>
        <end position="926"/>
    </location>
</feature>
<dbReference type="Pfam" id="PF24670">
    <property type="entry name" value="DUF7653"/>
    <property type="match status" value="1"/>
</dbReference>
<keyword evidence="1" id="KW-0175">Coiled coil</keyword>
<dbReference type="PaxDb" id="2711-XP_006485975.1"/>
<organism evidence="4 5">
    <name type="scientific">Citrus sinensis</name>
    <name type="common">Sweet orange</name>
    <name type="synonym">Citrus aurantium var. sinensis</name>
    <dbReference type="NCBI Taxonomy" id="2711"/>
    <lineage>
        <taxon>Eukaryota</taxon>
        <taxon>Viridiplantae</taxon>
        <taxon>Streptophyta</taxon>
        <taxon>Embryophyta</taxon>
        <taxon>Tracheophyta</taxon>
        <taxon>Spermatophyta</taxon>
        <taxon>Magnoliopsida</taxon>
        <taxon>eudicotyledons</taxon>
        <taxon>Gunneridae</taxon>
        <taxon>Pentapetalae</taxon>
        <taxon>rosids</taxon>
        <taxon>malvids</taxon>
        <taxon>Sapindales</taxon>
        <taxon>Rutaceae</taxon>
        <taxon>Aurantioideae</taxon>
        <taxon>Citrus</taxon>
    </lineage>
</organism>
<feature type="region of interest" description="Disordered" evidence="2">
    <location>
        <begin position="175"/>
        <end position="233"/>
    </location>
</feature>
<dbReference type="STRING" id="2711.A0A067FWN8"/>
<dbReference type="PANTHER" id="PTHR47491:SF5">
    <property type="entry name" value="CAP-GLY DOMAIN LINKER"/>
    <property type="match status" value="1"/>
</dbReference>
<dbReference type="SMR" id="A0A067FWN8"/>
<proteinExistence type="predicted"/>
<protein>
    <recommendedName>
        <fullName evidence="3">DUF7653 domain-containing protein</fullName>
    </recommendedName>
</protein>
<evidence type="ECO:0000259" key="3">
    <source>
        <dbReference type="Pfam" id="PF24670"/>
    </source>
</evidence>
<dbReference type="InterPro" id="IPR056070">
    <property type="entry name" value="DUF7653"/>
</dbReference>
<dbReference type="PANTHER" id="PTHR47491">
    <property type="entry name" value="CAP-GLY DOMAIN LINKER"/>
    <property type="match status" value="1"/>
</dbReference>
<dbReference type="Proteomes" id="UP000027120">
    <property type="component" value="Unassembled WGS sequence"/>
</dbReference>
<feature type="region of interest" description="Disordered" evidence="2">
    <location>
        <begin position="101"/>
        <end position="136"/>
    </location>
</feature>
<evidence type="ECO:0000256" key="2">
    <source>
        <dbReference type="SAM" id="MobiDB-lite"/>
    </source>
</evidence>
<reference evidence="4 5" key="1">
    <citation type="submission" date="2014-04" db="EMBL/GenBank/DDBJ databases">
        <authorList>
            <consortium name="International Citrus Genome Consortium"/>
            <person name="Gmitter F."/>
            <person name="Chen C."/>
            <person name="Farmerie W."/>
            <person name="Harkins T."/>
            <person name="Desany B."/>
            <person name="Mohiuddin M."/>
            <person name="Kodira C."/>
            <person name="Borodovsky M."/>
            <person name="Lomsadze A."/>
            <person name="Burns P."/>
            <person name="Jenkins J."/>
            <person name="Prochnik S."/>
            <person name="Shu S."/>
            <person name="Chapman J."/>
            <person name="Pitluck S."/>
            <person name="Schmutz J."/>
            <person name="Rokhsar D."/>
        </authorList>
    </citation>
    <scope>NUCLEOTIDE SEQUENCE</scope>
</reference>
<feature type="domain" description="DUF7653" evidence="3">
    <location>
        <begin position="630"/>
        <end position="761"/>
    </location>
</feature>
<feature type="coiled-coil region" evidence="1">
    <location>
        <begin position="428"/>
        <end position="582"/>
    </location>
</feature>
<dbReference type="eggNOG" id="ENOG502QRQM">
    <property type="taxonomic scope" value="Eukaryota"/>
</dbReference>
<feature type="coiled-coil region" evidence="1">
    <location>
        <begin position="628"/>
        <end position="655"/>
    </location>
</feature>
<feature type="coiled-coil region" evidence="1">
    <location>
        <begin position="836"/>
        <end position="870"/>
    </location>
</feature>
<keyword evidence="5" id="KW-1185">Reference proteome</keyword>
<dbReference type="AlphaFoldDB" id="A0A067FWN8"/>
<evidence type="ECO:0000313" key="5">
    <source>
        <dbReference type="Proteomes" id="UP000027120"/>
    </source>
</evidence>
<dbReference type="EMBL" id="KK784896">
    <property type="protein sequence ID" value="KDO67857.1"/>
    <property type="molecule type" value="Genomic_DNA"/>
</dbReference>
<accession>A0A067FWN8</accession>
<feature type="compositionally biased region" description="Low complexity" evidence="2">
    <location>
        <begin position="101"/>
        <end position="115"/>
    </location>
</feature>
<sequence length="961" mass="109563">MKKLFFFRSSSNSGNNNSVSPPSTEKEIYWENPLRSGYGVKHQADDKSENNFRSPRGLFSKSKKQISDSQGCNSSSSLRRCRSLSSAAFLVDGLEQKNFSCSGDQSISPSSSSTSARHQQCNRSSRRSRALTPERQCREKRFEVTSISNAYGSERSCSSGSSSNVSTKILDRYIDGEQHQERSRPTNSSSQRNYIGNGNGNGGGRLPPRVQYTAPTSPVDSVKGKPKSHSFREAKGTRLRFSSRDWVENGFGHESPRSLAKNVVERLAQTYVLPRSSSKDVDQDIPITIEDIYCGSTNRYSDSNSDVIARKSYSLDDPFETVKNGCEKDDLSGLQKQNYFYGDHCEGLNSIETEEDEDVELRRRSKEAEGRVMVLSEELEHETFLHDTGFDVPAMIQTIRILTEEKMSLALEVSGLLQSRIVERASAKEELRMVKADLESRTRRLEREKVELQSGLEKELDRRSSDWSFKLEKYQMEEQRLRERVRELAEQNVSLQREVSTFNEREAESRSMITHSEQQLKDLTRRAEQYTEENGDLRQNLSELGEKFRAAEADLYCIKRNFEEKEMECKDLQKSITRLLRTCSEQEKTIAGLRDGFSDQIEKKPALDKYDKHVALLQREQMRLTGVEMSLRREIESYRVEVDSLRHENISLLNRLKGNGKESAALTMKLDKELWTRICCLQNQGISMLNESTQLCSQLLEFIKGKAGQLSETKQGIEFIKNGLDGQFIIESDMKVQGFKRKIESLITSLQTMSALLHEKSSLVASKSQSLHEDVNLSGKLNDQTAGEIMRSELKAETLLTSLLREKLYSKELEVEQLQAELATAVRGNDILRCEVQNALDNLSCVTHKLKDLELQMLKKDESINQLQIDLQDSAKELKIMKGVLPKVSEERDMMWEEVKQYSEKNMLLNSEVNVLKKKIEVLDEDLLLKEGQITILKDTIGSKPFDLLASPDNMQEFLLK</sequence>
<name>A0A067FWN8_CITSI</name>
<feature type="compositionally biased region" description="Polar residues" evidence="2">
    <location>
        <begin position="185"/>
        <end position="194"/>
    </location>
</feature>
<feature type="compositionally biased region" description="Basic and acidic residues" evidence="2">
    <location>
        <begin position="175"/>
        <end position="184"/>
    </location>
</feature>
<evidence type="ECO:0000313" key="4">
    <source>
        <dbReference type="EMBL" id="KDO67857.1"/>
    </source>
</evidence>
<gene>
    <name evidence="4" type="ORF">CISIN_1g002131mg</name>
</gene>
<evidence type="ECO:0000256" key="1">
    <source>
        <dbReference type="SAM" id="Coils"/>
    </source>
</evidence>
<dbReference type="Gene3D" id="1.10.287.1490">
    <property type="match status" value="1"/>
</dbReference>